<organism evidence="1 2">
    <name type="scientific">Streptomyces longisporoflavus</name>
    <dbReference type="NCBI Taxonomy" id="28044"/>
    <lineage>
        <taxon>Bacteria</taxon>
        <taxon>Bacillati</taxon>
        <taxon>Actinomycetota</taxon>
        <taxon>Actinomycetes</taxon>
        <taxon>Kitasatosporales</taxon>
        <taxon>Streptomycetaceae</taxon>
        <taxon>Streptomyces</taxon>
    </lineage>
</organism>
<accession>A0ABW7R2J7</accession>
<evidence type="ECO:0000313" key="1">
    <source>
        <dbReference type="EMBL" id="MFH8551466.1"/>
    </source>
</evidence>
<evidence type="ECO:0000313" key="2">
    <source>
        <dbReference type="Proteomes" id="UP001610818"/>
    </source>
</evidence>
<dbReference type="RefSeq" id="WP_397718407.1">
    <property type="nucleotide sequence ID" value="NZ_JBIRGN010000012.1"/>
</dbReference>
<protein>
    <submittedName>
        <fullName evidence="1">Uncharacterized protein</fullName>
    </submittedName>
</protein>
<reference evidence="1 2" key="1">
    <citation type="submission" date="2024-10" db="EMBL/GenBank/DDBJ databases">
        <title>The Natural Products Discovery Center: Release of the First 8490 Sequenced Strains for Exploring Actinobacteria Biosynthetic Diversity.</title>
        <authorList>
            <person name="Kalkreuter E."/>
            <person name="Kautsar S.A."/>
            <person name="Yang D."/>
            <person name="Bader C.D."/>
            <person name="Teijaro C.N."/>
            <person name="Fluegel L."/>
            <person name="Davis C.M."/>
            <person name="Simpson J.R."/>
            <person name="Lauterbach L."/>
            <person name="Steele A.D."/>
            <person name="Gui C."/>
            <person name="Meng S."/>
            <person name="Li G."/>
            <person name="Viehrig K."/>
            <person name="Ye F."/>
            <person name="Su P."/>
            <person name="Kiefer A.F."/>
            <person name="Nichols A."/>
            <person name="Cepeda A.J."/>
            <person name="Yan W."/>
            <person name="Fan B."/>
            <person name="Jiang Y."/>
            <person name="Adhikari A."/>
            <person name="Zheng C.-J."/>
            <person name="Schuster L."/>
            <person name="Cowan T.M."/>
            <person name="Smanski M.J."/>
            <person name="Chevrette M.G."/>
            <person name="De Carvalho L.P.S."/>
            <person name="Shen B."/>
        </authorList>
    </citation>
    <scope>NUCLEOTIDE SEQUENCE [LARGE SCALE GENOMIC DNA]</scope>
    <source>
        <strain evidence="1 2">NPDC017990</strain>
    </source>
</reference>
<dbReference type="EMBL" id="JBIRGQ010000012">
    <property type="protein sequence ID" value="MFH8551466.1"/>
    <property type="molecule type" value="Genomic_DNA"/>
</dbReference>
<sequence>MSGSFVWPPRHAAGFPAGCPDAGDSLGRLAQQRTRTVALAVVSSALRASVEDSGDHDAGLRRVRQSLACVARSTDSRRWWASYYGKDLVLTSADAAAPPGLRFAEGVRHGWAWERVELEGSLEERRQRLLAACYQVAMAARLRRDRPEIQEVRTGPLLGRLPTLLNPVQVASLLAGVLVRPLGGEAGVRGAAPGEDPRLPGVPSADGWRDTVAASPPGSFYAVSDVHDIEWGTVRRCDGARLTEGNARQMLPLAQAWAAGHSSTASVLGQAYRLRVGRESDLLEHLRTLSDSVRPSGRLHATLGDGLSGLVPSAAAMERAVTAANRRTGGRMHSGAGLVRVAPSMDASAVAERAHFSLHVTKTLKGTLSAQAAVHEFGTPLGAEDAGAALDFLTALARAPAARAGHHHLSHARRWRHWWLEHVPPRSRAGFARL</sequence>
<dbReference type="Proteomes" id="UP001610818">
    <property type="component" value="Unassembled WGS sequence"/>
</dbReference>
<gene>
    <name evidence="1" type="ORF">ACH4F9_41435</name>
</gene>
<keyword evidence="2" id="KW-1185">Reference proteome</keyword>
<proteinExistence type="predicted"/>
<comment type="caution">
    <text evidence="1">The sequence shown here is derived from an EMBL/GenBank/DDBJ whole genome shotgun (WGS) entry which is preliminary data.</text>
</comment>
<name>A0ABW7R2J7_9ACTN</name>